<sequence length="136" mass="14167">YKLDEEPRGQGASRPAQPHAAADTDADVRSTAQRSTPIHSSAGAGAGCWAAGFDALQLYSGSTSLVTEWLLKWGKSKHSVSHPALQQLQGPQIGEGGGNGNNGNAGIGEGGNDNNGNAGKIYLDFGLMEWLNDYNN</sequence>
<evidence type="ECO:0000313" key="3">
    <source>
        <dbReference type="Proteomes" id="UP001341281"/>
    </source>
</evidence>
<feature type="region of interest" description="Disordered" evidence="1">
    <location>
        <begin position="88"/>
        <end position="113"/>
    </location>
</feature>
<reference evidence="2 3" key="1">
    <citation type="submission" date="2024-02" db="EMBL/GenBank/DDBJ databases">
        <title>High-quality chromosome-scale genome assembly of Pensacola bahiagrass (Paspalum notatum Flugge var. saurae).</title>
        <authorList>
            <person name="Vega J.M."/>
            <person name="Podio M."/>
            <person name="Orjuela J."/>
            <person name="Siena L.A."/>
            <person name="Pessino S.C."/>
            <person name="Combes M.C."/>
            <person name="Mariac C."/>
            <person name="Albertini E."/>
            <person name="Pupilli F."/>
            <person name="Ortiz J.P.A."/>
            <person name="Leblanc O."/>
        </authorList>
    </citation>
    <scope>NUCLEOTIDE SEQUENCE [LARGE SCALE GENOMIC DNA]</scope>
    <source>
        <strain evidence="2">R1</strain>
        <tissue evidence="2">Leaf</tissue>
    </source>
</reference>
<feature type="compositionally biased region" description="Gly residues" evidence="1">
    <location>
        <begin position="93"/>
        <end position="113"/>
    </location>
</feature>
<feature type="region of interest" description="Disordered" evidence="1">
    <location>
        <begin position="1"/>
        <end position="44"/>
    </location>
</feature>
<name>A0AAQ3TR78_PASNO</name>
<dbReference type="Proteomes" id="UP001341281">
    <property type="component" value="Chromosome 05"/>
</dbReference>
<gene>
    <name evidence="2" type="ORF">U9M48_024671</name>
</gene>
<evidence type="ECO:0000313" key="2">
    <source>
        <dbReference type="EMBL" id="WVZ76719.1"/>
    </source>
</evidence>
<feature type="compositionally biased region" description="Polar residues" evidence="1">
    <location>
        <begin position="30"/>
        <end position="39"/>
    </location>
</feature>
<proteinExistence type="predicted"/>
<organism evidence="2 3">
    <name type="scientific">Paspalum notatum var. saurae</name>
    <dbReference type="NCBI Taxonomy" id="547442"/>
    <lineage>
        <taxon>Eukaryota</taxon>
        <taxon>Viridiplantae</taxon>
        <taxon>Streptophyta</taxon>
        <taxon>Embryophyta</taxon>
        <taxon>Tracheophyta</taxon>
        <taxon>Spermatophyta</taxon>
        <taxon>Magnoliopsida</taxon>
        <taxon>Liliopsida</taxon>
        <taxon>Poales</taxon>
        <taxon>Poaceae</taxon>
        <taxon>PACMAD clade</taxon>
        <taxon>Panicoideae</taxon>
        <taxon>Andropogonodae</taxon>
        <taxon>Paspaleae</taxon>
        <taxon>Paspalinae</taxon>
        <taxon>Paspalum</taxon>
    </lineage>
</organism>
<dbReference type="EMBL" id="CP144749">
    <property type="protein sequence ID" value="WVZ76719.1"/>
    <property type="molecule type" value="Genomic_DNA"/>
</dbReference>
<evidence type="ECO:0000256" key="1">
    <source>
        <dbReference type="SAM" id="MobiDB-lite"/>
    </source>
</evidence>
<dbReference type="AlphaFoldDB" id="A0AAQ3TR78"/>
<keyword evidence="3" id="KW-1185">Reference proteome</keyword>
<accession>A0AAQ3TR78</accession>
<feature type="non-terminal residue" evidence="2">
    <location>
        <position position="1"/>
    </location>
</feature>
<protein>
    <submittedName>
        <fullName evidence="2">Uncharacterized protein</fullName>
    </submittedName>
</protein>